<dbReference type="EMBL" id="AECZ01000016">
    <property type="protein sequence ID" value="EFL50721.1"/>
    <property type="molecule type" value="Genomic_DNA"/>
</dbReference>
<evidence type="ECO:0000313" key="3">
    <source>
        <dbReference type="Proteomes" id="UP000006250"/>
    </source>
</evidence>
<dbReference type="InterPro" id="IPR006171">
    <property type="entry name" value="TOPRIM_dom"/>
</dbReference>
<feature type="domain" description="Toprim" evidence="1">
    <location>
        <begin position="208"/>
        <end position="310"/>
    </location>
</feature>
<proteinExistence type="predicted"/>
<evidence type="ECO:0000259" key="1">
    <source>
        <dbReference type="Pfam" id="PF13362"/>
    </source>
</evidence>
<dbReference type="eggNOG" id="COG4643">
    <property type="taxonomic scope" value="Bacteria"/>
</dbReference>
<sequence length="894" mass="99123">MESPDNDSIRPVAGNVNINPVNEFAQVLAAAGIEPTEIITDGHLHRCPVSGRPRTKDGAYLFHADENPSGWFQNFVTGETGTWTQKRTQPLTPAERKALAARIEADKARRQAELAQAQAQARVRAERILAKLPPANPEHPYLIRKGIQAAPGTKVSPAELLTVPVLDPDGKPMSMQFIQPDGQKRFLRGGQIDGGFFPIKGDPSQPLHIAEGYATAASIHAATGATVLVAFNAGNLLPVAKQARKYYPNRAITICADDDHATFAKTGKNPGIDKGTEAAKAINASIAMPKFDVERGEKDTDFNDLARLQGLDAVKHCLDEVNQFSKDIAKHQSILDTTTRVVEEDGVLKLVKWDAKAEMEVSKVVASFKIEPFESIYIDGEGQYIKAHLQNCKKRREITLTPDCWISSQKFLKVLPDAEFSFTGNIEVVQLVKRHVAHFDLEQKSGTRTAGFHPTPTGELQFVTEHGALAPHCCRTDLVYLNEIASGCSLQQIEPAFQEALTSLNPILFNFNAYEVTLPVLGWATACFFKDRIHAEYKSFPLLNIEGEAGAGKSSTAREIIMRLWGITSAPRAIAEQTRFTMMRQVSASNTIPLIYEENKSTKMNEKQVQMVSNLIRDTYNAFEGQRGYADQTMRTYRYDAPICIIGETGFSEPALLDRLCTVSLSRNVSKSFLEHFRSIKLLPLEALGRTLLDYALTVSQDDVAAGIEAELAQVDPRLSDRPRLNAAIIRFGLRTLVRILGAEEHISDDEIRSIDQAVINTTSDEDGPTRKSAVDRILEHMARMATKAMPQEGATKPVFEGGAIEKRIHFQVDGEGNLRLWVSGAYPIFQRWAKAYGYEADILPEPTFRKQLKKEGYCLEWNKPFKFGELTHKGALLSIPQMQAKGIELDFIQ</sequence>
<dbReference type="AlphaFoldDB" id="E1JXY3"/>
<organism evidence="2 3">
    <name type="scientific">Solidesulfovibrio fructosivorans JJ]</name>
    <dbReference type="NCBI Taxonomy" id="596151"/>
    <lineage>
        <taxon>Bacteria</taxon>
        <taxon>Pseudomonadati</taxon>
        <taxon>Thermodesulfobacteriota</taxon>
        <taxon>Desulfovibrionia</taxon>
        <taxon>Desulfovibrionales</taxon>
        <taxon>Desulfovibrionaceae</taxon>
        <taxon>Solidesulfovibrio</taxon>
    </lineage>
</organism>
<keyword evidence="3" id="KW-1185">Reference proteome</keyword>
<accession>E1JXY3</accession>
<dbReference type="OrthoDB" id="186937at2"/>
<evidence type="ECO:0000313" key="2">
    <source>
        <dbReference type="EMBL" id="EFL50721.1"/>
    </source>
</evidence>
<dbReference type="Proteomes" id="UP000006250">
    <property type="component" value="Unassembled WGS sequence"/>
</dbReference>
<comment type="caution">
    <text evidence="2">The sequence shown here is derived from an EMBL/GenBank/DDBJ whole genome shotgun (WGS) entry which is preliminary data.</text>
</comment>
<dbReference type="InterPro" id="IPR034154">
    <property type="entry name" value="TOPRIM_DnaG/twinkle"/>
</dbReference>
<dbReference type="eggNOG" id="COG0358">
    <property type="taxonomic scope" value="Bacteria"/>
</dbReference>
<dbReference type="Pfam" id="PF13362">
    <property type="entry name" value="Toprim_3"/>
    <property type="match status" value="1"/>
</dbReference>
<name>E1JXY3_SOLFR</name>
<dbReference type="RefSeq" id="WP_005994313.1">
    <property type="nucleotide sequence ID" value="NZ_AECZ01000016.1"/>
</dbReference>
<protein>
    <recommendedName>
        <fullName evidence="1">Toprim domain-containing protein</fullName>
    </recommendedName>
</protein>
<dbReference type="STRING" id="596151.DesfrDRAFT_2482"/>
<gene>
    <name evidence="2" type="ORF">DesfrDRAFT_2482</name>
</gene>
<reference evidence="2 3" key="1">
    <citation type="submission" date="2010-08" db="EMBL/GenBank/DDBJ databases">
        <title>The draft genome of Desulfovibrio fructosovorans JJ.</title>
        <authorList>
            <consortium name="US DOE Joint Genome Institute (JGI-PGF)"/>
            <person name="Lucas S."/>
            <person name="Copeland A."/>
            <person name="Lapidus A."/>
            <person name="Cheng J.-F."/>
            <person name="Bruce D."/>
            <person name="Goodwin L."/>
            <person name="Pitluck S."/>
            <person name="Land M.L."/>
            <person name="Hauser L."/>
            <person name="Chang Y.-J."/>
            <person name="Jeffries C."/>
            <person name="Wall J.D."/>
            <person name="Stahl D.A."/>
            <person name="Arkin A.P."/>
            <person name="Dehal P."/>
            <person name="Stolyar S.M."/>
            <person name="Hazen T.C."/>
            <person name="Woyke T.J."/>
        </authorList>
    </citation>
    <scope>NUCLEOTIDE SEQUENCE [LARGE SCALE GENOMIC DNA]</scope>
    <source>
        <strain evidence="2 3">JJ</strain>
    </source>
</reference>
<dbReference type="CDD" id="cd01029">
    <property type="entry name" value="TOPRIM_primases"/>
    <property type="match status" value="1"/>
</dbReference>